<gene>
    <name evidence="8" type="ORF">CEUSTIGMA_g2871.t1</name>
</gene>
<dbReference type="Proteomes" id="UP000232323">
    <property type="component" value="Unassembled WGS sequence"/>
</dbReference>
<dbReference type="EMBL" id="BEGY01000012">
    <property type="protein sequence ID" value="GAX75427.1"/>
    <property type="molecule type" value="Genomic_DNA"/>
</dbReference>
<dbReference type="PANTHER" id="PTHR11024:SF3">
    <property type="entry name" value="NUCLEOPORIN SEH1"/>
    <property type="match status" value="1"/>
</dbReference>
<evidence type="ECO:0000256" key="5">
    <source>
        <dbReference type="ARBA" id="ARBA00022737"/>
    </source>
</evidence>
<evidence type="ECO:0000256" key="3">
    <source>
        <dbReference type="ARBA" id="ARBA00022448"/>
    </source>
</evidence>
<evidence type="ECO:0000313" key="9">
    <source>
        <dbReference type="Proteomes" id="UP000232323"/>
    </source>
</evidence>
<dbReference type="SUPFAM" id="SSF50978">
    <property type="entry name" value="WD40 repeat-like"/>
    <property type="match status" value="1"/>
</dbReference>
<dbReference type="GO" id="GO:0015031">
    <property type="term" value="P:protein transport"/>
    <property type="evidence" value="ECO:0007669"/>
    <property type="project" value="UniProtKB-KW"/>
</dbReference>
<dbReference type="GO" id="GO:0034198">
    <property type="term" value="P:cellular response to amino acid starvation"/>
    <property type="evidence" value="ECO:0007669"/>
    <property type="project" value="TreeGrafter"/>
</dbReference>
<comment type="similarity">
    <text evidence="2">Belongs to the WD repeat SEC13 family.</text>
</comment>
<evidence type="ECO:0000256" key="7">
    <source>
        <dbReference type="ARBA" id="ARBA00023242"/>
    </source>
</evidence>
<evidence type="ECO:0008006" key="10">
    <source>
        <dbReference type="Google" id="ProtNLM"/>
    </source>
</evidence>
<keyword evidence="3" id="KW-0813">Transport</keyword>
<protein>
    <recommendedName>
        <fullName evidence="10">Anaphase-promoting complex subunit 4 WD40 domain-containing protein</fullName>
    </recommendedName>
</protein>
<organism evidence="8 9">
    <name type="scientific">Chlamydomonas eustigma</name>
    <dbReference type="NCBI Taxonomy" id="1157962"/>
    <lineage>
        <taxon>Eukaryota</taxon>
        <taxon>Viridiplantae</taxon>
        <taxon>Chlorophyta</taxon>
        <taxon>core chlorophytes</taxon>
        <taxon>Chlorophyceae</taxon>
        <taxon>CS clade</taxon>
        <taxon>Chlamydomonadales</taxon>
        <taxon>Chlamydomonadaceae</taxon>
        <taxon>Chlamydomonas</taxon>
    </lineage>
</organism>
<dbReference type="InterPro" id="IPR001680">
    <property type="entry name" value="WD40_rpt"/>
</dbReference>
<dbReference type="OrthoDB" id="364224at2759"/>
<dbReference type="GO" id="GO:0031080">
    <property type="term" value="C:nuclear pore outer ring"/>
    <property type="evidence" value="ECO:0007669"/>
    <property type="project" value="TreeGrafter"/>
</dbReference>
<evidence type="ECO:0000256" key="6">
    <source>
        <dbReference type="ARBA" id="ARBA00022927"/>
    </source>
</evidence>
<keyword evidence="7" id="KW-0539">Nucleus</keyword>
<dbReference type="PANTHER" id="PTHR11024">
    <property type="entry name" value="NUCLEAR PORE COMPLEX PROTEIN SEC13 / SEH1 FAMILY MEMBER"/>
    <property type="match status" value="1"/>
</dbReference>
<dbReference type="GO" id="GO:0035859">
    <property type="term" value="C:Seh1-associated complex"/>
    <property type="evidence" value="ECO:0007669"/>
    <property type="project" value="TreeGrafter"/>
</dbReference>
<keyword evidence="4" id="KW-0853">WD repeat</keyword>
<dbReference type="GO" id="GO:1904263">
    <property type="term" value="P:positive regulation of TORC1 signaling"/>
    <property type="evidence" value="ECO:0007669"/>
    <property type="project" value="TreeGrafter"/>
</dbReference>
<dbReference type="InterPro" id="IPR015943">
    <property type="entry name" value="WD40/YVTN_repeat-like_dom_sf"/>
</dbReference>
<evidence type="ECO:0000313" key="8">
    <source>
        <dbReference type="EMBL" id="GAX75427.1"/>
    </source>
</evidence>
<dbReference type="AlphaFoldDB" id="A0A250WX69"/>
<keyword evidence="5" id="KW-0677">Repeat</keyword>
<accession>A0A250WX69</accession>
<comment type="subcellular location">
    <subcellularLocation>
        <location evidence="1">Nucleus envelope</location>
    </subcellularLocation>
</comment>
<name>A0A250WX69_9CHLO</name>
<reference evidence="8 9" key="1">
    <citation type="submission" date="2017-08" db="EMBL/GenBank/DDBJ databases">
        <title>Acidophilic green algal genome provides insights into adaptation to an acidic environment.</title>
        <authorList>
            <person name="Hirooka S."/>
            <person name="Hirose Y."/>
            <person name="Kanesaki Y."/>
            <person name="Higuchi S."/>
            <person name="Fujiwara T."/>
            <person name="Onuma R."/>
            <person name="Era A."/>
            <person name="Ohbayashi R."/>
            <person name="Uzuka A."/>
            <person name="Nozaki H."/>
            <person name="Yoshikawa H."/>
            <person name="Miyagishima S.Y."/>
        </authorList>
    </citation>
    <scope>NUCLEOTIDE SEQUENCE [LARGE SCALE GENOMIC DNA]</scope>
    <source>
        <strain evidence="8 9">NIES-2499</strain>
    </source>
</reference>
<proteinExistence type="inferred from homology"/>
<dbReference type="SMART" id="SM00320">
    <property type="entry name" value="WD40"/>
    <property type="match status" value="4"/>
</dbReference>
<evidence type="ECO:0000256" key="1">
    <source>
        <dbReference type="ARBA" id="ARBA00004259"/>
    </source>
</evidence>
<evidence type="ECO:0000256" key="2">
    <source>
        <dbReference type="ARBA" id="ARBA00010102"/>
    </source>
</evidence>
<dbReference type="STRING" id="1157962.A0A250WX69"/>
<dbReference type="InterPro" id="IPR037363">
    <property type="entry name" value="Sec13/Seh1_fam"/>
</dbReference>
<dbReference type="Gene3D" id="2.130.10.10">
    <property type="entry name" value="YVTN repeat-like/Quinoprotein amine dehydrogenase"/>
    <property type="match status" value="1"/>
</dbReference>
<evidence type="ECO:0000256" key="4">
    <source>
        <dbReference type="ARBA" id="ARBA00022574"/>
    </source>
</evidence>
<dbReference type="InterPro" id="IPR036322">
    <property type="entry name" value="WD40_repeat_dom_sf"/>
</dbReference>
<keyword evidence="9" id="KW-1185">Reference proteome</keyword>
<sequence>MSTIKASWSQLASTGQVICLSTTLHDDMMATSSQDGSCCQVQVWEKDSSTGDWDLISQISTDSQIQTLAWCHPENGQLLVGGSQTGAVYIWRPPRPGFSRNELTSTSGYGREEGMSLDDEKEWVQSGHVMCSKHPIRHVCFAPRQLGLVLCAACQGGSVHVIEADRVLGPRNWSVQSTFSMGPGLPGKKCGGVTWRSFSPGVAPLLAVGSKGIVEIWQYMQRVMKWQRVSTFSLSEPDAQSVSVHWAPTLGRPCDLIAAAHGKVVDIFSLTGDTSDLKTQLLRSLKHDAAVHKVEFNTFGTCLAAATKANVLHLWKPDFVGKWLLVSSIAGSPDALDEE</sequence>
<dbReference type="GO" id="GO:0005198">
    <property type="term" value="F:structural molecule activity"/>
    <property type="evidence" value="ECO:0007669"/>
    <property type="project" value="InterPro"/>
</dbReference>
<keyword evidence="6" id="KW-0653">Protein transport</keyword>
<comment type="caution">
    <text evidence="8">The sequence shown here is derived from an EMBL/GenBank/DDBJ whole genome shotgun (WGS) entry which is preliminary data.</text>
</comment>